<dbReference type="BioCyc" id="ESIR657319:G136K-183-MONOMER"/>
<reference evidence="1 2" key="1">
    <citation type="submission" date="2010-03" db="EMBL/GenBank/DDBJ databases">
        <title>The genome sequence of Eubacterium siraeum 70/3.</title>
        <authorList>
            <consortium name="metaHIT consortium -- http://www.metahit.eu/"/>
            <person name="Pajon A."/>
            <person name="Turner K."/>
            <person name="Parkhill J."/>
            <person name="Duncan S."/>
            <person name="Flint H."/>
        </authorList>
    </citation>
    <scope>NUCLEOTIDE SEQUENCE [LARGE SCALE GENOMIC DNA]</scope>
    <source>
        <strain evidence="1 2">70/3</strain>
    </source>
</reference>
<dbReference type="KEGG" id="esu:EUS_02180"/>
<reference evidence="1 2" key="2">
    <citation type="submission" date="2010-03" db="EMBL/GenBank/DDBJ databases">
        <authorList>
            <person name="Pajon A."/>
        </authorList>
    </citation>
    <scope>NUCLEOTIDE SEQUENCE [LARGE SCALE GENOMIC DNA]</scope>
    <source>
        <strain evidence="1 2">70/3</strain>
    </source>
</reference>
<proteinExistence type="predicted"/>
<dbReference type="AlphaFoldDB" id="D4JR39"/>
<accession>D4JR39</accession>
<dbReference type="EMBL" id="FP929044">
    <property type="protein sequence ID" value="CBK95558.1"/>
    <property type="molecule type" value="Genomic_DNA"/>
</dbReference>
<evidence type="ECO:0000313" key="2">
    <source>
        <dbReference type="Proteomes" id="UP000008803"/>
    </source>
</evidence>
<name>D4JR39_9FIRM</name>
<organism evidence="1 2">
    <name type="scientific">[Eubacterium] siraeum 70/3</name>
    <dbReference type="NCBI Taxonomy" id="657319"/>
    <lineage>
        <taxon>Bacteria</taxon>
        <taxon>Bacillati</taxon>
        <taxon>Bacillota</taxon>
        <taxon>Clostridia</taxon>
        <taxon>Eubacteriales</taxon>
        <taxon>Oscillospiraceae</taxon>
        <taxon>Oscillospiraceae incertae sedis</taxon>
    </lineage>
</organism>
<dbReference type="Proteomes" id="UP000008803">
    <property type="component" value="Chromosome"/>
</dbReference>
<gene>
    <name evidence="1" type="ORF">EUS_02180</name>
</gene>
<protein>
    <submittedName>
        <fullName evidence="1">Uncharacterized protein</fullName>
    </submittedName>
</protein>
<evidence type="ECO:0000313" key="1">
    <source>
        <dbReference type="EMBL" id="CBK95558.1"/>
    </source>
</evidence>
<sequence>MMVSFDEGGWGFERVVGMERVDAAIPPVVARIFSGDSTSPLTREARTWCGARDGCGFERVVGMERVGAAIPPVVARIFSGDSTSPLTREARMLV</sequence>
<dbReference type="HOGENOM" id="CLU_2381846_0_0_9"/>